<name>A0A367LPZ4_9HYPO</name>
<dbReference type="Proteomes" id="UP000253664">
    <property type="component" value="Unassembled WGS sequence"/>
</dbReference>
<gene>
    <name evidence="1" type="ORF">L249_1725</name>
</gene>
<sequence length="89" mass="10733">MFMRVKNPIWIQIFLLESNKIKRAEKKRLGTGNFLPWQLQMLSSKRNDMILLDEAEKVSRYIYINALTQRRSGILEAMWERWMGEKKSQ</sequence>
<evidence type="ECO:0000313" key="1">
    <source>
        <dbReference type="EMBL" id="RCI16312.1"/>
    </source>
</evidence>
<proteinExistence type="predicted"/>
<reference evidence="1 2" key="1">
    <citation type="journal article" date="2015" name="BMC Genomics">
        <title>Insights from the genome of Ophiocordyceps polyrhachis-furcata to pathogenicity and host specificity in insect fungi.</title>
        <authorList>
            <person name="Wichadakul D."/>
            <person name="Kobmoo N."/>
            <person name="Ingsriswang S."/>
            <person name="Tangphatsornruang S."/>
            <person name="Chantasingh D."/>
            <person name="Luangsa-ard J.J."/>
            <person name="Eurwilaichitr L."/>
        </authorList>
    </citation>
    <scope>NUCLEOTIDE SEQUENCE [LARGE SCALE GENOMIC DNA]</scope>
    <source>
        <strain evidence="1 2">BCC 54312</strain>
    </source>
</reference>
<keyword evidence="2" id="KW-1185">Reference proteome</keyword>
<organism evidence="1 2">
    <name type="scientific">Ophiocordyceps polyrhachis-furcata BCC 54312</name>
    <dbReference type="NCBI Taxonomy" id="1330021"/>
    <lineage>
        <taxon>Eukaryota</taxon>
        <taxon>Fungi</taxon>
        <taxon>Dikarya</taxon>
        <taxon>Ascomycota</taxon>
        <taxon>Pezizomycotina</taxon>
        <taxon>Sordariomycetes</taxon>
        <taxon>Hypocreomycetidae</taxon>
        <taxon>Hypocreales</taxon>
        <taxon>Ophiocordycipitaceae</taxon>
        <taxon>Ophiocordyceps</taxon>
    </lineage>
</organism>
<feature type="non-terminal residue" evidence="1">
    <location>
        <position position="89"/>
    </location>
</feature>
<protein>
    <submittedName>
        <fullName evidence="1">Uncharacterized protein</fullName>
    </submittedName>
</protein>
<evidence type="ECO:0000313" key="2">
    <source>
        <dbReference type="Proteomes" id="UP000253664"/>
    </source>
</evidence>
<comment type="caution">
    <text evidence="1">The sequence shown here is derived from an EMBL/GenBank/DDBJ whole genome shotgun (WGS) entry which is preliminary data.</text>
</comment>
<dbReference type="EMBL" id="LKCN02000001">
    <property type="protein sequence ID" value="RCI16312.1"/>
    <property type="molecule type" value="Genomic_DNA"/>
</dbReference>
<accession>A0A367LPZ4</accession>
<dbReference type="AlphaFoldDB" id="A0A367LPZ4"/>